<keyword evidence="2" id="KW-0472">Membrane</keyword>
<dbReference type="InterPro" id="IPR009635">
    <property type="entry name" value="NPDC1"/>
</dbReference>
<protein>
    <submittedName>
        <fullName evidence="4">Uncharacterized protein</fullName>
    </submittedName>
</protein>
<evidence type="ECO:0000256" key="1">
    <source>
        <dbReference type="SAM" id="MobiDB-lite"/>
    </source>
</evidence>
<reference evidence="4" key="1">
    <citation type="submission" date="2022-03" db="EMBL/GenBank/DDBJ databases">
        <authorList>
            <person name="Martin H S."/>
        </authorList>
    </citation>
    <scope>NUCLEOTIDE SEQUENCE</scope>
</reference>
<feature type="region of interest" description="Disordered" evidence="1">
    <location>
        <begin position="370"/>
        <end position="430"/>
    </location>
</feature>
<feature type="chain" id="PRO_5046374031" evidence="3">
    <location>
        <begin position="19"/>
        <end position="430"/>
    </location>
</feature>
<keyword evidence="2" id="KW-0812">Transmembrane</keyword>
<dbReference type="Pfam" id="PF06809">
    <property type="entry name" value="NPDC1"/>
    <property type="match status" value="1"/>
</dbReference>
<dbReference type="PANTHER" id="PTHR23352:SF2">
    <property type="entry name" value="NEURAL PROLIFERATION DIFFERENTIATION AND CONTROL PROTEIN 1"/>
    <property type="match status" value="1"/>
</dbReference>
<organism evidence="4 5">
    <name type="scientific">Iphiclides podalirius</name>
    <name type="common">scarce swallowtail</name>
    <dbReference type="NCBI Taxonomy" id="110791"/>
    <lineage>
        <taxon>Eukaryota</taxon>
        <taxon>Metazoa</taxon>
        <taxon>Ecdysozoa</taxon>
        <taxon>Arthropoda</taxon>
        <taxon>Hexapoda</taxon>
        <taxon>Insecta</taxon>
        <taxon>Pterygota</taxon>
        <taxon>Neoptera</taxon>
        <taxon>Endopterygota</taxon>
        <taxon>Lepidoptera</taxon>
        <taxon>Glossata</taxon>
        <taxon>Ditrysia</taxon>
        <taxon>Papilionoidea</taxon>
        <taxon>Papilionidae</taxon>
        <taxon>Papilioninae</taxon>
        <taxon>Iphiclides</taxon>
    </lineage>
</organism>
<gene>
    <name evidence="4" type="ORF">IPOD504_LOCUS41</name>
</gene>
<feature type="compositionally biased region" description="Basic and acidic residues" evidence="1">
    <location>
        <begin position="379"/>
        <end position="398"/>
    </location>
</feature>
<evidence type="ECO:0000256" key="3">
    <source>
        <dbReference type="SAM" id="SignalP"/>
    </source>
</evidence>
<dbReference type="EMBL" id="OW152813">
    <property type="protein sequence ID" value="CAH2034237.1"/>
    <property type="molecule type" value="Genomic_DNA"/>
</dbReference>
<sequence length="430" mass="47117">MRTLNLLALVTVAACALARPPGNNAPVEPTSARPEADHVKEPDFAESLVIEEEILPRLLSEQKATGTAIGTSHSPTARVINEEIRTNEIKDIGDVDQLEPTVILPGWFFSSDFVDDRLKAMVLRAFLEASSEVTQDSAKPPLPLTATTQMEEDDGSDFEYYAMDGDKILFAVKPSDDGYYDFTAEGDNMTELLVLEETPIEGLELDRGFRQGTYPKPAGLATDEVAPLKAGFSTDGVHGTDDSHFNKYDNNDMETPVYSIILLIAICVAFAVAIMIFIFSWNALDKKARAAAQVDYPAYGVTGPNMDFTGDGSLAHSAHIYNYQLQKRQIIAMERSAMEARTLSVSDYESDDDNEDGDYTVYECPGRASMGNLEVKNPMFKDEPTQGKSALERPKSNEEPASGASGMERFKLKRKPKTGNSGVEGPKPKE</sequence>
<feature type="non-terminal residue" evidence="4">
    <location>
        <position position="430"/>
    </location>
</feature>
<proteinExistence type="predicted"/>
<dbReference type="Proteomes" id="UP000837857">
    <property type="component" value="Chromosome 1"/>
</dbReference>
<feature type="transmembrane region" description="Helical" evidence="2">
    <location>
        <begin position="257"/>
        <end position="279"/>
    </location>
</feature>
<evidence type="ECO:0000313" key="4">
    <source>
        <dbReference type="EMBL" id="CAH2034237.1"/>
    </source>
</evidence>
<evidence type="ECO:0000313" key="5">
    <source>
        <dbReference type="Proteomes" id="UP000837857"/>
    </source>
</evidence>
<evidence type="ECO:0000256" key="2">
    <source>
        <dbReference type="SAM" id="Phobius"/>
    </source>
</evidence>
<feature type="signal peptide" evidence="3">
    <location>
        <begin position="1"/>
        <end position="18"/>
    </location>
</feature>
<dbReference type="PROSITE" id="PS51257">
    <property type="entry name" value="PROKAR_LIPOPROTEIN"/>
    <property type="match status" value="1"/>
</dbReference>
<dbReference type="PANTHER" id="PTHR23352">
    <property type="entry name" value="NEURAL PROLIFERATION DIFFERENTIATION AND CONTROL PROTEIN-1 NPDC-1 PROTEIN"/>
    <property type="match status" value="1"/>
</dbReference>
<keyword evidence="2" id="KW-1133">Transmembrane helix</keyword>
<keyword evidence="3" id="KW-0732">Signal</keyword>
<name>A0ABN8HNK3_9NEOP</name>
<keyword evidence="5" id="KW-1185">Reference proteome</keyword>
<accession>A0ABN8HNK3</accession>